<evidence type="ECO:0000313" key="1">
    <source>
        <dbReference type="EMBL" id="CAB1442101.1"/>
    </source>
</evidence>
<protein>
    <submittedName>
        <fullName evidence="1">Uncharacterized protein</fullName>
    </submittedName>
</protein>
<comment type="caution">
    <text evidence="1">The sequence shown here is derived from an EMBL/GenBank/DDBJ whole genome shotgun (WGS) entry which is preliminary data.</text>
</comment>
<organism evidence="1 2">
    <name type="scientific">Pleuronectes platessa</name>
    <name type="common">European plaice</name>
    <dbReference type="NCBI Taxonomy" id="8262"/>
    <lineage>
        <taxon>Eukaryota</taxon>
        <taxon>Metazoa</taxon>
        <taxon>Chordata</taxon>
        <taxon>Craniata</taxon>
        <taxon>Vertebrata</taxon>
        <taxon>Euteleostomi</taxon>
        <taxon>Actinopterygii</taxon>
        <taxon>Neopterygii</taxon>
        <taxon>Teleostei</taxon>
        <taxon>Neoteleostei</taxon>
        <taxon>Acanthomorphata</taxon>
        <taxon>Carangaria</taxon>
        <taxon>Pleuronectiformes</taxon>
        <taxon>Pleuronectoidei</taxon>
        <taxon>Pleuronectidae</taxon>
        <taxon>Pleuronectes</taxon>
    </lineage>
</organism>
<name>A0A9N7UYR1_PLEPL</name>
<dbReference type="EMBL" id="CADEAL010002779">
    <property type="protein sequence ID" value="CAB1442101.1"/>
    <property type="molecule type" value="Genomic_DNA"/>
</dbReference>
<dbReference type="Proteomes" id="UP001153269">
    <property type="component" value="Unassembled WGS sequence"/>
</dbReference>
<evidence type="ECO:0000313" key="2">
    <source>
        <dbReference type="Proteomes" id="UP001153269"/>
    </source>
</evidence>
<keyword evidence="2" id="KW-1185">Reference proteome</keyword>
<proteinExistence type="predicted"/>
<reference evidence="1" key="1">
    <citation type="submission" date="2020-03" db="EMBL/GenBank/DDBJ databases">
        <authorList>
            <person name="Weist P."/>
        </authorList>
    </citation>
    <scope>NUCLEOTIDE SEQUENCE</scope>
</reference>
<gene>
    <name evidence="1" type="ORF">PLEPLA_LOCUS29804</name>
</gene>
<accession>A0A9N7UYR1</accession>
<dbReference type="AlphaFoldDB" id="A0A9N7UYR1"/>
<sequence length="153" mass="16489">MHSPLITHAGGEAISCVGRQNGKISKQQVICGLVCTESALVGTQWVNCLLYSHCGPRLLAESLQEKECPIIIGLLAPVGRHVQQPDLLQGRHKYKFAGCQLSFPLRYQVRSSTSSLMMHRCGSLVVTLATGMVQTGSSAATSPLSLSYISRVH</sequence>